<evidence type="ECO:0000256" key="2">
    <source>
        <dbReference type="ARBA" id="ARBA00001946"/>
    </source>
</evidence>
<sequence length="276" mass="30711">MSDAMTLREITDFAENLAREAGELVRREREDNTLRTDYKHQTELVTHADVMADEFITGAIRKRFPHHRILSEETMPDLSQAEELDTPLWIIDPIDGTVNYAYGHPQVAVSIAYAEKGQVQAGVVHAPFSDETYRATKGEGATLNDKPIQHSGATEPRQSLFATGFPYTKDNLEPLVNRLNAMIHQCRDLRRIGSAALDICWVACGRLDIYYETVSPWDFAAARLIAKEAGATAGHFGAVPEGYPEDLWGQDLLISAPAVWEPVRKILRSASGYEGN</sequence>
<comment type="similarity">
    <text evidence="3 9">Belongs to the inositol monophosphatase superfamily.</text>
</comment>
<evidence type="ECO:0000256" key="8">
    <source>
        <dbReference type="PIRSR" id="PIRSR600760-2"/>
    </source>
</evidence>
<reference evidence="11 12" key="2">
    <citation type="submission" date="2018-02" db="EMBL/GenBank/DDBJ databases">
        <title>Subsurface microbial communities from deep shales in Ohio and West Virginia, USA.</title>
        <authorList>
            <person name="Wrighton K."/>
        </authorList>
    </citation>
    <scope>NUCLEOTIDE SEQUENCE [LARGE SCALE GENOMIC DNA]</scope>
    <source>
        <strain evidence="11 12">UTICA-S1B9</strain>
    </source>
</reference>
<dbReference type="OrthoDB" id="9785695at2"/>
<dbReference type="EMBL" id="PTIT01000001">
    <property type="protein sequence ID" value="PPK53701.1"/>
    <property type="molecule type" value="Genomic_DNA"/>
</dbReference>
<keyword evidence="7 8" id="KW-0460">Magnesium</keyword>
<dbReference type="AlphaFoldDB" id="A0A2S6GB04"/>
<keyword evidence="13" id="KW-1185">Reference proteome</keyword>
<evidence type="ECO:0000256" key="9">
    <source>
        <dbReference type="RuleBase" id="RU364068"/>
    </source>
</evidence>
<keyword evidence="6" id="KW-0805">Transcription regulation</keyword>
<dbReference type="FunFam" id="3.30.540.10:FF:000003">
    <property type="entry name" value="Inositol-1-monophosphatase"/>
    <property type="match status" value="1"/>
</dbReference>
<feature type="binding site" evidence="8">
    <location>
        <position position="218"/>
    </location>
    <ligand>
        <name>Mg(2+)</name>
        <dbReference type="ChEBI" id="CHEBI:18420"/>
        <label>1</label>
        <note>catalytic</note>
    </ligand>
</feature>
<proteinExistence type="inferred from homology"/>
<dbReference type="RefSeq" id="WP_104414774.1">
    <property type="nucleotide sequence ID" value="NZ_PTIT01000001.1"/>
</dbReference>
<keyword evidence="4 8" id="KW-0479">Metal-binding</keyword>
<dbReference type="PROSITE" id="PS00630">
    <property type="entry name" value="IMP_2"/>
    <property type="match status" value="1"/>
</dbReference>
<feature type="binding site" evidence="8">
    <location>
        <position position="72"/>
    </location>
    <ligand>
        <name>Mg(2+)</name>
        <dbReference type="ChEBI" id="CHEBI:18420"/>
        <label>1</label>
        <note>catalytic</note>
    </ligand>
</feature>
<dbReference type="SUPFAM" id="SSF56655">
    <property type="entry name" value="Carbohydrate phosphatase"/>
    <property type="match status" value="1"/>
</dbReference>
<evidence type="ECO:0000313" key="10">
    <source>
        <dbReference type="EMBL" id="PPK53701.1"/>
    </source>
</evidence>
<evidence type="ECO:0000256" key="5">
    <source>
        <dbReference type="ARBA" id="ARBA00022801"/>
    </source>
</evidence>
<evidence type="ECO:0000256" key="1">
    <source>
        <dbReference type="ARBA" id="ARBA00001033"/>
    </source>
</evidence>
<name>A0A2S6GB04_9GAMM</name>
<dbReference type="Gene3D" id="3.30.540.10">
    <property type="entry name" value="Fructose-1,6-Bisphosphatase, subunit A, domain 1"/>
    <property type="match status" value="1"/>
</dbReference>
<gene>
    <name evidence="11" type="ORF">B0H24_1001215</name>
    <name evidence="10" type="ORF">BY455_101215</name>
</gene>
<dbReference type="CDD" id="cd01639">
    <property type="entry name" value="IMPase"/>
    <property type="match status" value="1"/>
</dbReference>
<dbReference type="Pfam" id="PF00459">
    <property type="entry name" value="Inositol_P"/>
    <property type="match status" value="1"/>
</dbReference>
<dbReference type="Proteomes" id="UP000239446">
    <property type="component" value="Unassembled WGS sequence"/>
</dbReference>
<dbReference type="Proteomes" id="UP000239648">
    <property type="component" value="Unassembled WGS sequence"/>
</dbReference>
<keyword evidence="5 9" id="KW-0378">Hydrolase</keyword>
<dbReference type="GO" id="GO:0006020">
    <property type="term" value="P:inositol metabolic process"/>
    <property type="evidence" value="ECO:0007669"/>
    <property type="project" value="TreeGrafter"/>
</dbReference>
<comment type="cofactor">
    <cofactor evidence="2 8 9">
        <name>Mg(2+)</name>
        <dbReference type="ChEBI" id="CHEBI:18420"/>
    </cofactor>
</comment>
<feature type="binding site" evidence="8">
    <location>
        <position position="92"/>
    </location>
    <ligand>
        <name>Mg(2+)</name>
        <dbReference type="ChEBI" id="CHEBI:18420"/>
        <label>1</label>
        <note>catalytic</note>
    </ligand>
</feature>
<dbReference type="InterPro" id="IPR000760">
    <property type="entry name" value="Inositol_monophosphatase-like"/>
</dbReference>
<dbReference type="Gene3D" id="3.40.190.80">
    <property type="match status" value="1"/>
</dbReference>
<evidence type="ECO:0000256" key="7">
    <source>
        <dbReference type="ARBA" id="ARBA00022842"/>
    </source>
</evidence>
<keyword evidence="6" id="KW-0889">Transcription antitermination</keyword>
<dbReference type="GO" id="GO:0031564">
    <property type="term" value="P:transcription antitermination"/>
    <property type="evidence" value="ECO:0007669"/>
    <property type="project" value="UniProtKB-KW"/>
</dbReference>
<feature type="binding site" evidence="8">
    <location>
        <position position="94"/>
    </location>
    <ligand>
        <name>Mg(2+)</name>
        <dbReference type="ChEBI" id="CHEBI:18420"/>
        <label>1</label>
        <note>catalytic</note>
    </ligand>
</feature>
<reference evidence="10 13" key="1">
    <citation type="submission" date="2018-02" db="EMBL/GenBank/DDBJ databases">
        <title>Deep subsurface shale carbon reservoir microbial communities from Ohio and West Virginia, USA.</title>
        <authorList>
            <person name="Wrighton K."/>
        </authorList>
    </citation>
    <scope>NUCLEOTIDE SEQUENCE [LARGE SCALE GENOMIC DNA]</scope>
    <source>
        <strain evidence="10 13">UTICA-S1B6</strain>
    </source>
</reference>
<accession>A0A2S6GB04</accession>
<dbReference type="PROSITE" id="PS00629">
    <property type="entry name" value="IMP_1"/>
    <property type="match status" value="1"/>
</dbReference>
<dbReference type="InterPro" id="IPR033942">
    <property type="entry name" value="IMPase"/>
</dbReference>
<organism evidence="11 12">
    <name type="scientific">Marinobacter persicus</name>
    <dbReference type="NCBI Taxonomy" id="930118"/>
    <lineage>
        <taxon>Bacteria</taxon>
        <taxon>Pseudomonadati</taxon>
        <taxon>Pseudomonadota</taxon>
        <taxon>Gammaproteobacteria</taxon>
        <taxon>Pseudomonadales</taxon>
        <taxon>Marinobacteraceae</taxon>
        <taxon>Marinobacter</taxon>
    </lineage>
</organism>
<dbReference type="PANTHER" id="PTHR20854">
    <property type="entry name" value="INOSITOL MONOPHOSPHATASE"/>
    <property type="match status" value="1"/>
</dbReference>
<keyword evidence="6" id="KW-0804">Transcription</keyword>
<dbReference type="GO" id="GO:0046854">
    <property type="term" value="P:phosphatidylinositol phosphate biosynthetic process"/>
    <property type="evidence" value="ECO:0007669"/>
    <property type="project" value="InterPro"/>
</dbReference>
<dbReference type="STRING" id="930118.SAMN05216429_102138"/>
<dbReference type="EMBL" id="PTIU01000001">
    <property type="protein sequence ID" value="PPK56515.1"/>
    <property type="molecule type" value="Genomic_DNA"/>
</dbReference>
<evidence type="ECO:0000256" key="6">
    <source>
        <dbReference type="ARBA" id="ARBA00022814"/>
    </source>
</evidence>
<dbReference type="GO" id="GO:0046872">
    <property type="term" value="F:metal ion binding"/>
    <property type="evidence" value="ECO:0007669"/>
    <property type="project" value="UniProtKB-KW"/>
</dbReference>
<dbReference type="PRINTS" id="PR00377">
    <property type="entry name" value="IMPHPHTASES"/>
</dbReference>
<comment type="caution">
    <text evidence="11">The sequence shown here is derived from an EMBL/GenBank/DDBJ whole genome shotgun (WGS) entry which is preliminary data.</text>
</comment>
<dbReference type="PANTHER" id="PTHR20854:SF4">
    <property type="entry name" value="INOSITOL-1-MONOPHOSPHATASE-RELATED"/>
    <property type="match status" value="1"/>
</dbReference>
<feature type="binding site" evidence="8">
    <location>
        <position position="95"/>
    </location>
    <ligand>
        <name>Mg(2+)</name>
        <dbReference type="ChEBI" id="CHEBI:18420"/>
        <label>1</label>
        <note>catalytic</note>
    </ligand>
</feature>
<dbReference type="GO" id="GO:0007165">
    <property type="term" value="P:signal transduction"/>
    <property type="evidence" value="ECO:0007669"/>
    <property type="project" value="TreeGrafter"/>
</dbReference>
<evidence type="ECO:0000256" key="4">
    <source>
        <dbReference type="ARBA" id="ARBA00022723"/>
    </source>
</evidence>
<evidence type="ECO:0000313" key="11">
    <source>
        <dbReference type="EMBL" id="PPK56515.1"/>
    </source>
</evidence>
<evidence type="ECO:0000256" key="3">
    <source>
        <dbReference type="ARBA" id="ARBA00009759"/>
    </source>
</evidence>
<dbReference type="InterPro" id="IPR020583">
    <property type="entry name" value="Inositol_monoP_metal-BS"/>
</dbReference>
<comment type="catalytic activity">
    <reaction evidence="1 9">
        <text>a myo-inositol phosphate + H2O = myo-inositol + phosphate</text>
        <dbReference type="Rhea" id="RHEA:24056"/>
        <dbReference type="ChEBI" id="CHEBI:15377"/>
        <dbReference type="ChEBI" id="CHEBI:17268"/>
        <dbReference type="ChEBI" id="CHEBI:43474"/>
        <dbReference type="ChEBI" id="CHEBI:84139"/>
        <dbReference type="EC" id="3.1.3.25"/>
    </reaction>
</comment>
<evidence type="ECO:0000313" key="13">
    <source>
        <dbReference type="Proteomes" id="UP000239648"/>
    </source>
</evidence>
<protein>
    <recommendedName>
        <fullName evidence="9">Inositol-1-monophosphatase</fullName>
        <ecNumber evidence="9">3.1.3.25</ecNumber>
    </recommendedName>
</protein>
<dbReference type="GO" id="GO:0008934">
    <property type="term" value="F:inositol monophosphate 1-phosphatase activity"/>
    <property type="evidence" value="ECO:0007669"/>
    <property type="project" value="InterPro"/>
</dbReference>
<dbReference type="InterPro" id="IPR020550">
    <property type="entry name" value="Inositol_monophosphatase_CS"/>
</dbReference>
<dbReference type="EC" id="3.1.3.25" evidence="9"/>
<evidence type="ECO:0000313" key="12">
    <source>
        <dbReference type="Proteomes" id="UP000239446"/>
    </source>
</evidence>